<dbReference type="AlphaFoldDB" id="A0A7S4PS86"/>
<feature type="region of interest" description="Disordered" evidence="1">
    <location>
        <begin position="1"/>
        <end position="53"/>
    </location>
</feature>
<feature type="region of interest" description="Disordered" evidence="1">
    <location>
        <begin position="354"/>
        <end position="375"/>
    </location>
</feature>
<evidence type="ECO:0008006" key="3">
    <source>
        <dbReference type="Google" id="ProtNLM"/>
    </source>
</evidence>
<feature type="region of interest" description="Disordered" evidence="1">
    <location>
        <begin position="285"/>
        <end position="313"/>
    </location>
</feature>
<dbReference type="EMBL" id="HBNR01000568">
    <property type="protein sequence ID" value="CAE4560824.1"/>
    <property type="molecule type" value="Transcribed_RNA"/>
</dbReference>
<organism evidence="2">
    <name type="scientific">Alexandrium monilatum</name>
    <dbReference type="NCBI Taxonomy" id="311494"/>
    <lineage>
        <taxon>Eukaryota</taxon>
        <taxon>Sar</taxon>
        <taxon>Alveolata</taxon>
        <taxon>Dinophyceae</taxon>
        <taxon>Gonyaulacales</taxon>
        <taxon>Pyrocystaceae</taxon>
        <taxon>Alexandrium</taxon>
    </lineage>
</organism>
<evidence type="ECO:0000256" key="1">
    <source>
        <dbReference type="SAM" id="MobiDB-lite"/>
    </source>
</evidence>
<reference evidence="2" key="1">
    <citation type="submission" date="2021-01" db="EMBL/GenBank/DDBJ databases">
        <authorList>
            <person name="Corre E."/>
            <person name="Pelletier E."/>
            <person name="Niang G."/>
            <person name="Scheremetjew M."/>
            <person name="Finn R."/>
            <person name="Kale V."/>
            <person name="Holt S."/>
            <person name="Cochrane G."/>
            <person name="Meng A."/>
            <person name="Brown T."/>
            <person name="Cohen L."/>
        </authorList>
    </citation>
    <scope>NUCLEOTIDE SEQUENCE</scope>
    <source>
        <strain evidence="2">CCMP3105</strain>
    </source>
</reference>
<feature type="region of interest" description="Disordered" evidence="1">
    <location>
        <begin position="682"/>
        <end position="709"/>
    </location>
</feature>
<feature type="compositionally biased region" description="Pro residues" evidence="1">
    <location>
        <begin position="686"/>
        <end position="702"/>
    </location>
</feature>
<proteinExistence type="predicted"/>
<gene>
    <name evidence="2" type="ORF">AMON00008_LOCUS443</name>
</gene>
<sequence length="709" mass="76655">MAQGGGQTHASHFGCGSCAMSSCESSEDEQEDDAEAEGGGGSGSDNVPGGDEDGRVQRRLHLFRCASIQHSLRRLWDILPKDENGELTMDGYVEFNLRLQKCLTPEFAIERAVDSAIGDWCEDVHEGQEAMTEQDFAMFLFELSSLWCGPAVSLRVYLLFLCSTFIAISEARGSHTVGLRPLDSVERLPKSFFDMLSLQGWARLPEDEAGMTEAQALAVWHQRNLAPESEQAALLQVQRQIFHVTHDVRSVLLFRQLDGRQQDEPTVLELVKQATQHLDKVTKAPVPGLPALKSDGHAGRASPRTEIVPLPWCPPTHTRAPGGPTIAASAALAARTAAGAEATAANALALAHPPSGGALRRGQSAPGAPRRPSLAAAAAAQQRAVPLGRAFDTRRTAGTRGRGLALAGRAALGSNSGELALRPEEGVRAPSSAPAKGSQANVTVGFTAESWAIAPSSSCATGPSVMSAPKGDPWQGLESPSYAGLGAGDYVDDEEPAGPSLELTAFVEAASFLPAYKLPKKPEGLYQNQVEPIVKNTPSSILFEAKRWQMHNKLVPEPFERVQRKLPEGVDPGPKGPGVGPMGNPNEPVWFEMNHRLQAILKRQGRRAERRRKRKLRSKLLTGRTKGLGKKSDGRNLREYLDKAALERAENQGDIPAKAPGEFLAKVQKEHLRRREAFLQRHFQEPPAPLPVARPVYCPPPGARMEQVR</sequence>
<evidence type="ECO:0000313" key="2">
    <source>
        <dbReference type="EMBL" id="CAE4560824.1"/>
    </source>
</evidence>
<name>A0A7S4PS86_9DINO</name>
<accession>A0A7S4PS86</accession>
<protein>
    <recommendedName>
        <fullName evidence="3">EF-hand domain-containing protein</fullName>
    </recommendedName>
</protein>
<feature type="compositionally biased region" description="Low complexity" evidence="1">
    <location>
        <begin position="364"/>
        <end position="375"/>
    </location>
</feature>
<feature type="region of interest" description="Disordered" evidence="1">
    <location>
        <begin position="464"/>
        <end position="496"/>
    </location>
</feature>
<feature type="compositionally biased region" description="Acidic residues" evidence="1">
    <location>
        <begin position="25"/>
        <end position="36"/>
    </location>
</feature>